<dbReference type="Pfam" id="PF12108">
    <property type="entry name" value="SF3a60_bindingd"/>
    <property type="match status" value="1"/>
</dbReference>
<keyword evidence="3" id="KW-0597">Phosphoprotein</keyword>
<comment type="similarity">
    <text evidence="2">Belongs to the SF3A3 family.</text>
</comment>
<protein>
    <recommendedName>
        <fullName evidence="9">Matrin-type domain-containing protein</fullName>
    </recommendedName>
</protein>
<evidence type="ECO:0000256" key="1">
    <source>
        <dbReference type="ARBA" id="ARBA00004123"/>
    </source>
</evidence>
<dbReference type="Pfam" id="PF11931">
    <property type="entry name" value="SF3a60_Prp9_C"/>
    <property type="match status" value="1"/>
</dbReference>
<comment type="subcellular location">
    <subcellularLocation>
        <location evidence="1">Nucleus</location>
    </subcellularLocation>
</comment>
<sequence length="468" mass="56045">MSTTILERCRQAHEDIELFERSIVTTCVDDARNHRENVYQSHWVNLFTEKIVDRYSQLYKLYLDEDGARKDEIAAMAGKGAQLFSNFYDQLRNVKEYHRRFPYLQPERPEAEQLINNTNVEDLVTFSGEECFGKYLDLHSHFERYKNLKGVKPDLQVLKYGTNDLHYFKYLDIFYKFTDSKVVKDKEYLVYLEELFNYLVEFFKRRQPLYQLDLTLKQFEDDFESEWQSGMFKPFCYTEADSEKEANPLYCKYSKKLFKNEGSFQAYRSGKNFKKVKNFYETTYKQICCLEVKINRLSGLLLEQIDATKSNIEKKQARHYIENEADMEEDSDVSSSDDDEEEVRMTKENYPVGWDGNPIPFWLYKLHGLGIEYKCEICGNMSYWGRRAFERHFQEWRHAHGMKCLQLDNTKEFNEITRIQDALELSKKLRELRTKDKWDDETMQEFEDNEGNVMNKKTYMDLKAQGLN</sequence>
<dbReference type="InterPro" id="IPR021966">
    <property type="entry name" value="SF3a60_bindingd"/>
</dbReference>
<dbReference type="InterPro" id="IPR051421">
    <property type="entry name" value="RNA_Proc_DNA_Dmg_Regulator"/>
</dbReference>
<proteinExistence type="inferred from homology"/>
<keyword evidence="5" id="KW-0863">Zinc-finger</keyword>
<dbReference type="InterPro" id="IPR024598">
    <property type="entry name" value="SF3a60/Prp9_C"/>
</dbReference>
<evidence type="ECO:0000256" key="3">
    <source>
        <dbReference type="ARBA" id="ARBA00022553"/>
    </source>
</evidence>
<feature type="region of interest" description="Disordered" evidence="8">
    <location>
        <begin position="319"/>
        <end position="342"/>
    </location>
</feature>
<dbReference type="InterPro" id="IPR031774">
    <property type="entry name" value="SF3A3_dom"/>
</dbReference>
<dbReference type="GO" id="GO:0000398">
    <property type="term" value="P:mRNA splicing, via spliceosome"/>
    <property type="evidence" value="ECO:0007669"/>
    <property type="project" value="InterPro"/>
</dbReference>
<evidence type="ECO:0000313" key="10">
    <source>
        <dbReference type="EMBL" id="NDV31454.1"/>
    </source>
</evidence>
<reference evidence="10" key="1">
    <citation type="journal article" date="2020" name="J. Eukaryot. Microbiol.">
        <title>De novo Sequencing, Assembly and Annotation of the Transcriptome for the Free-Living Testate Amoeba Arcella intermedia.</title>
        <authorList>
            <person name="Ribeiro G.M."/>
            <person name="Porfirio-Sousa A.L."/>
            <person name="Maurer-Alcala X.X."/>
            <person name="Katz L.A."/>
            <person name="Lahr D.J.G."/>
        </authorList>
    </citation>
    <scope>NUCLEOTIDE SEQUENCE</scope>
</reference>
<dbReference type="GO" id="GO:0008270">
    <property type="term" value="F:zinc ion binding"/>
    <property type="evidence" value="ECO:0007669"/>
    <property type="project" value="UniProtKB-KW"/>
</dbReference>
<evidence type="ECO:0000256" key="2">
    <source>
        <dbReference type="ARBA" id="ARBA00008776"/>
    </source>
</evidence>
<dbReference type="AlphaFoldDB" id="A0A6B2L385"/>
<feature type="compositionally biased region" description="Acidic residues" evidence="8">
    <location>
        <begin position="323"/>
        <end position="342"/>
    </location>
</feature>
<dbReference type="GO" id="GO:0003723">
    <property type="term" value="F:RNA binding"/>
    <property type="evidence" value="ECO:0007669"/>
    <property type="project" value="InterPro"/>
</dbReference>
<keyword evidence="7" id="KW-0539">Nucleus</keyword>
<dbReference type="PANTHER" id="PTHR12786">
    <property type="entry name" value="SPLICING FACTOR SF3A-RELATED"/>
    <property type="match status" value="1"/>
</dbReference>
<accession>A0A6B2L385</accession>
<dbReference type="Pfam" id="PF16837">
    <property type="entry name" value="SF3A3"/>
    <property type="match status" value="1"/>
</dbReference>
<keyword evidence="4" id="KW-0479">Metal-binding</keyword>
<dbReference type="InterPro" id="IPR000690">
    <property type="entry name" value="Matrin/U1-C_Znf_C2H2"/>
</dbReference>
<evidence type="ECO:0000256" key="4">
    <source>
        <dbReference type="ARBA" id="ARBA00022723"/>
    </source>
</evidence>
<dbReference type="EMBL" id="GIBP01002485">
    <property type="protein sequence ID" value="NDV31454.1"/>
    <property type="molecule type" value="Transcribed_RNA"/>
</dbReference>
<evidence type="ECO:0000259" key="9">
    <source>
        <dbReference type="PROSITE" id="PS50171"/>
    </source>
</evidence>
<feature type="domain" description="Matrin-type" evidence="9">
    <location>
        <begin position="373"/>
        <end position="404"/>
    </location>
</feature>
<evidence type="ECO:0000256" key="8">
    <source>
        <dbReference type="SAM" id="MobiDB-lite"/>
    </source>
</evidence>
<evidence type="ECO:0000256" key="5">
    <source>
        <dbReference type="ARBA" id="ARBA00022771"/>
    </source>
</evidence>
<name>A0A6B2L385_9EUKA</name>
<evidence type="ECO:0000256" key="7">
    <source>
        <dbReference type="ARBA" id="ARBA00023242"/>
    </source>
</evidence>
<evidence type="ECO:0000256" key="6">
    <source>
        <dbReference type="ARBA" id="ARBA00022833"/>
    </source>
</evidence>
<dbReference type="PROSITE" id="PS50171">
    <property type="entry name" value="ZF_MATRIN"/>
    <property type="match status" value="1"/>
</dbReference>
<keyword evidence="6" id="KW-0862">Zinc</keyword>
<organism evidence="10">
    <name type="scientific">Arcella intermedia</name>
    <dbReference type="NCBI Taxonomy" id="1963864"/>
    <lineage>
        <taxon>Eukaryota</taxon>
        <taxon>Amoebozoa</taxon>
        <taxon>Tubulinea</taxon>
        <taxon>Elardia</taxon>
        <taxon>Arcellinida</taxon>
        <taxon>Sphaerothecina</taxon>
        <taxon>Arcellidae</taxon>
        <taxon>Arcella</taxon>
    </lineage>
</organism>
<dbReference type="GO" id="GO:0005681">
    <property type="term" value="C:spliceosomal complex"/>
    <property type="evidence" value="ECO:0007669"/>
    <property type="project" value="InterPro"/>
</dbReference>
<dbReference type="PANTHER" id="PTHR12786:SF2">
    <property type="entry name" value="SPLICING FACTOR 3A SUBUNIT 3"/>
    <property type="match status" value="1"/>
</dbReference>